<feature type="transmembrane region" description="Helical" evidence="6">
    <location>
        <begin position="110"/>
        <end position="127"/>
    </location>
</feature>
<dbReference type="GO" id="GO:0005886">
    <property type="term" value="C:plasma membrane"/>
    <property type="evidence" value="ECO:0007669"/>
    <property type="project" value="TreeGrafter"/>
</dbReference>
<keyword evidence="3 6" id="KW-0812">Transmembrane</keyword>
<dbReference type="Proteomes" id="UP000290588">
    <property type="component" value="Unassembled WGS sequence"/>
</dbReference>
<evidence type="ECO:0000313" key="11">
    <source>
        <dbReference type="Proteomes" id="UP000290588"/>
    </source>
</evidence>
<reference evidence="8 10" key="2">
    <citation type="submission" date="2018-08" db="EMBL/GenBank/DDBJ databases">
        <title>Complete genome of the Arcobacter ellisii type strain LMG 26155.</title>
        <authorList>
            <person name="Miller W.G."/>
            <person name="Yee E."/>
            <person name="Bono J.L."/>
        </authorList>
    </citation>
    <scope>NUCLEOTIDE SEQUENCE [LARGE SCALE GENOMIC DNA]</scope>
    <source>
        <strain evidence="8 10">LMG 26155</strain>
    </source>
</reference>
<dbReference type="Proteomes" id="UP000262582">
    <property type="component" value="Chromosome"/>
</dbReference>
<feature type="transmembrane region" description="Helical" evidence="6">
    <location>
        <begin position="47"/>
        <end position="70"/>
    </location>
</feature>
<dbReference type="EMBL" id="NXIG01000005">
    <property type="protein sequence ID" value="RXI31097.1"/>
    <property type="molecule type" value="Genomic_DNA"/>
</dbReference>
<comment type="subcellular location">
    <subcellularLocation>
        <location evidence="1">Membrane</location>
        <topology evidence="1">Multi-pass membrane protein</topology>
    </subcellularLocation>
</comment>
<evidence type="ECO:0000256" key="6">
    <source>
        <dbReference type="SAM" id="Phobius"/>
    </source>
</evidence>
<evidence type="ECO:0000313" key="10">
    <source>
        <dbReference type="Proteomes" id="UP000262582"/>
    </source>
</evidence>
<comment type="similarity">
    <text evidence="2">Belongs to the GtrA family.</text>
</comment>
<dbReference type="InterPro" id="IPR051401">
    <property type="entry name" value="GtrA_CellWall_Glycosyl"/>
</dbReference>
<proteinExistence type="inferred from homology"/>
<dbReference type="InterPro" id="IPR007267">
    <property type="entry name" value="GtrA_DPMS_TM"/>
</dbReference>
<organism evidence="9 11">
    <name type="scientific">Arcobacter ellisii</name>
    <dbReference type="NCBI Taxonomy" id="913109"/>
    <lineage>
        <taxon>Bacteria</taxon>
        <taxon>Pseudomonadati</taxon>
        <taxon>Campylobacterota</taxon>
        <taxon>Epsilonproteobacteria</taxon>
        <taxon>Campylobacterales</taxon>
        <taxon>Arcobacteraceae</taxon>
        <taxon>Arcobacter</taxon>
    </lineage>
</organism>
<keyword evidence="5 6" id="KW-0472">Membrane</keyword>
<dbReference type="PANTHER" id="PTHR38459">
    <property type="entry name" value="PROPHAGE BACTOPRENOL-LINKED GLUCOSE TRANSLOCASE HOMOLOG"/>
    <property type="match status" value="1"/>
</dbReference>
<evidence type="ECO:0000256" key="1">
    <source>
        <dbReference type="ARBA" id="ARBA00004141"/>
    </source>
</evidence>
<reference evidence="9 11" key="1">
    <citation type="submission" date="2017-09" db="EMBL/GenBank/DDBJ databases">
        <title>Genomics of the genus Arcobacter.</title>
        <authorList>
            <person name="Perez-Cataluna A."/>
            <person name="Figueras M.J."/>
            <person name="Salas-Masso N."/>
        </authorList>
    </citation>
    <scope>NUCLEOTIDE SEQUENCE [LARGE SCALE GENOMIC DNA]</scope>
    <source>
        <strain evidence="9 11">CECT 7837</strain>
    </source>
</reference>
<accession>A0A347U6C0</accession>
<evidence type="ECO:0000259" key="7">
    <source>
        <dbReference type="Pfam" id="PF04138"/>
    </source>
</evidence>
<dbReference type="AlphaFoldDB" id="A0A347U6C0"/>
<evidence type="ECO:0000313" key="9">
    <source>
        <dbReference type="EMBL" id="RXI31097.1"/>
    </source>
</evidence>
<evidence type="ECO:0000256" key="4">
    <source>
        <dbReference type="ARBA" id="ARBA00022989"/>
    </source>
</evidence>
<dbReference type="RefSeq" id="WP_118916627.1">
    <property type="nucleotide sequence ID" value="NZ_CP032097.1"/>
</dbReference>
<dbReference type="OrthoDB" id="5457581at2"/>
<dbReference type="KEGG" id="aell:AELL_0718"/>
<sequence>MLKNFILNKSNCKKNQFIKYFFVSGISFIVDFSVFFFFVNYLDVHYLIANVLAFLFGLTTNYILSVNFVFTNRKINHKMKEYILFANIGIIGLLINQVTLFVCIEKFEESLVVSKILSTIIVFLWNFSARKILLF</sequence>
<dbReference type="GO" id="GO:0000271">
    <property type="term" value="P:polysaccharide biosynthetic process"/>
    <property type="evidence" value="ECO:0007669"/>
    <property type="project" value="InterPro"/>
</dbReference>
<feature type="transmembrane region" description="Helical" evidence="6">
    <location>
        <begin position="82"/>
        <end position="104"/>
    </location>
</feature>
<dbReference type="Pfam" id="PF04138">
    <property type="entry name" value="GtrA_DPMS_TM"/>
    <property type="match status" value="1"/>
</dbReference>
<feature type="transmembrane region" description="Helical" evidence="6">
    <location>
        <begin position="20"/>
        <end position="41"/>
    </location>
</feature>
<evidence type="ECO:0000313" key="8">
    <source>
        <dbReference type="EMBL" id="AXX94398.1"/>
    </source>
</evidence>
<keyword evidence="10" id="KW-1185">Reference proteome</keyword>
<dbReference type="EMBL" id="CP032097">
    <property type="protein sequence ID" value="AXX94398.1"/>
    <property type="molecule type" value="Genomic_DNA"/>
</dbReference>
<keyword evidence="4 6" id="KW-1133">Transmembrane helix</keyword>
<name>A0A347U6C0_9BACT</name>
<evidence type="ECO:0000256" key="5">
    <source>
        <dbReference type="ARBA" id="ARBA00023136"/>
    </source>
</evidence>
<evidence type="ECO:0000256" key="2">
    <source>
        <dbReference type="ARBA" id="ARBA00009399"/>
    </source>
</evidence>
<feature type="domain" description="GtrA/DPMS transmembrane" evidence="7">
    <location>
        <begin position="19"/>
        <end position="135"/>
    </location>
</feature>
<dbReference type="PANTHER" id="PTHR38459:SF1">
    <property type="entry name" value="PROPHAGE BACTOPRENOL-LINKED GLUCOSE TRANSLOCASE HOMOLOG"/>
    <property type="match status" value="1"/>
</dbReference>
<gene>
    <name evidence="8" type="ORF">AELL_0718</name>
    <name evidence="9" type="ORF">CP962_06460</name>
</gene>
<evidence type="ECO:0000256" key="3">
    <source>
        <dbReference type="ARBA" id="ARBA00022692"/>
    </source>
</evidence>
<protein>
    <submittedName>
        <fullName evidence="8">Polysaccharide biosynthesis protein, GtrA family</fullName>
    </submittedName>
    <submittedName>
        <fullName evidence="9">Polysaccharide synthesis protein GtrA</fullName>
    </submittedName>
</protein>